<evidence type="ECO:0000313" key="2">
    <source>
        <dbReference type="Proteomes" id="UP001159641"/>
    </source>
</evidence>
<reference evidence="1 2" key="1">
    <citation type="submission" date="2022-11" db="EMBL/GenBank/DDBJ databases">
        <title>Whole genome sequence of Eschrichtius robustus ER-17-0199.</title>
        <authorList>
            <person name="Bruniche-Olsen A."/>
            <person name="Black A.N."/>
            <person name="Fields C.J."/>
            <person name="Walden K."/>
            <person name="Dewoody J.A."/>
        </authorList>
    </citation>
    <scope>NUCLEOTIDE SEQUENCE [LARGE SCALE GENOMIC DNA]</scope>
    <source>
        <strain evidence="1">ER-17-0199</strain>
        <tissue evidence="1">Blubber</tissue>
    </source>
</reference>
<dbReference type="InterPro" id="IPR036812">
    <property type="entry name" value="NAD(P)_OxRdtase_dom_sf"/>
</dbReference>
<dbReference type="Gene3D" id="3.20.20.100">
    <property type="entry name" value="NADP-dependent oxidoreductase domain"/>
    <property type="match status" value="1"/>
</dbReference>
<accession>A0AB34GSB8</accession>
<dbReference type="AlphaFoldDB" id="A0AB34GSB8"/>
<organism evidence="1 2">
    <name type="scientific">Eschrichtius robustus</name>
    <name type="common">California gray whale</name>
    <name type="synonym">Eschrichtius gibbosus</name>
    <dbReference type="NCBI Taxonomy" id="9764"/>
    <lineage>
        <taxon>Eukaryota</taxon>
        <taxon>Metazoa</taxon>
        <taxon>Chordata</taxon>
        <taxon>Craniata</taxon>
        <taxon>Vertebrata</taxon>
        <taxon>Euteleostomi</taxon>
        <taxon>Mammalia</taxon>
        <taxon>Eutheria</taxon>
        <taxon>Laurasiatheria</taxon>
        <taxon>Artiodactyla</taxon>
        <taxon>Whippomorpha</taxon>
        <taxon>Cetacea</taxon>
        <taxon>Mysticeti</taxon>
        <taxon>Eschrichtiidae</taxon>
        <taxon>Eschrichtius</taxon>
    </lineage>
</organism>
<dbReference type="EMBL" id="JAIQCJ010002089">
    <property type="protein sequence ID" value="KAJ8782958.1"/>
    <property type="molecule type" value="Genomic_DNA"/>
</dbReference>
<proteinExistence type="predicted"/>
<dbReference type="GO" id="GO:0016491">
    <property type="term" value="F:oxidoreductase activity"/>
    <property type="evidence" value="ECO:0007669"/>
    <property type="project" value="InterPro"/>
</dbReference>
<name>A0AB34GSB8_ESCRO</name>
<dbReference type="Proteomes" id="UP001159641">
    <property type="component" value="Unassembled WGS sequence"/>
</dbReference>
<protein>
    <submittedName>
        <fullName evidence="1">Uncharacterized protein</fullName>
    </submittedName>
</protein>
<evidence type="ECO:0000313" key="1">
    <source>
        <dbReference type="EMBL" id="KAJ8782958.1"/>
    </source>
</evidence>
<keyword evidence="2" id="KW-1185">Reference proteome</keyword>
<dbReference type="SUPFAM" id="SSF51430">
    <property type="entry name" value="NAD(P)-linked oxidoreductase"/>
    <property type="match status" value="1"/>
</dbReference>
<comment type="caution">
    <text evidence="1">The sequence shown here is derived from an EMBL/GenBank/DDBJ whole genome shotgun (WGS) entry which is preliminary data.</text>
</comment>
<sequence>MTPWNYSGSATQHWINLCKNTDASKPMGRRAWLRRQKIWVQIPAPLLISLMTPNTISGNTTSPSARVLIWFHIRRNVVVIPKSVTPARIAENFQVRFQLVGPGFLSEGGDGRDSLTRPLMLSLCFLWALPPSQHLAISQARELTSELR</sequence>
<gene>
    <name evidence="1" type="ORF">J1605_009566</name>
</gene>
<dbReference type="PROSITE" id="PS00063">
    <property type="entry name" value="ALDOKETO_REDUCTASE_3"/>
    <property type="match status" value="1"/>
</dbReference>
<dbReference type="InterPro" id="IPR018170">
    <property type="entry name" value="Aldo/ket_reductase_CS"/>
</dbReference>